<feature type="domain" description="FAS1" evidence="2">
    <location>
        <begin position="26"/>
        <end position="173"/>
    </location>
</feature>
<dbReference type="SMART" id="SM00554">
    <property type="entry name" value="FAS1"/>
    <property type="match status" value="2"/>
</dbReference>
<feature type="domain" description="FAS1" evidence="2">
    <location>
        <begin position="345"/>
        <end position="489"/>
    </location>
</feature>
<dbReference type="PROSITE" id="PS50213">
    <property type="entry name" value="FAS1"/>
    <property type="match status" value="2"/>
</dbReference>
<protein>
    <recommendedName>
        <fullName evidence="2">FAS1 domain-containing protein</fullName>
    </recommendedName>
</protein>
<dbReference type="Pfam" id="PF02469">
    <property type="entry name" value="Fasciclin"/>
    <property type="match status" value="2"/>
</dbReference>
<dbReference type="GO" id="GO:0005615">
    <property type="term" value="C:extracellular space"/>
    <property type="evidence" value="ECO:0007669"/>
    <property type="project" value="TreeGrafter"/>
</dbReference>
<dbReference type="SUPFAM" id="SSF82153">
    <property type="entry name" value="FAS1 domain"/>
    <property type="match status" value="3"/>
</dbReference>
<dbReference type="AlphaFoldDB" id="A0A836B4N0"/>
<evidence type="ECO:0000256" key="1">
    <source>
        <dbReference type="SAM" id="SignalP"/>
    </source>
</evidence>
<dbReference type="Gene3D" id="2.30.180.10">
    <property type="entry name" value="FAS1 domain"/>
    <property type="match status" value="3"/>
</dbReference>
<dbReference type="EMBL" id="JAEHOD010000021">
    <property type="protein sequence ID" value="KAG2447591.1"/>
    <property type="molecule type" value="Genomic_DNA"/>
</dbReference>
<keyword evidence="1" id="KW-0732">Signal</keyword>
<evidence type="ECO:0000313" key="3">
    <source>
        <dbReference type="EMBL" id="KAG2447591.1"/>
    </source>
</evidence>
<dbReference type="OrthoDB" id="286301at2759"/>
<feature type="chain" id="PRO_5032920848" description="FAS1 domain-containing protein" evidence="1">
    <location>
        <begin position="22"/>
        <end position="537"/>
    </location>
</feature>
<gene>
    <name evidence="3" type="ORF">HYH02_007514</name>
</gene>
<keyword evidence="4" id="KW-1185">Reference proteome</keyword>
<dbReference type="InterPro" id="IPR000782">
    <property type="entry name" value="FAS1_domain"/>
</dbReference>
<feature type="signal peptide" evidence="1">
    <location>
        <begin position="1"/>
        <end position="21"/>
    </location>
</feature>
<evidence type="ECO:0000259" key="2">
    <source>
        <dbReference type="PROSITE" id="PS50213"/>
    </source>
</evidence>
<proteinExistence type="predicted"/>
<dbReference type="PANTHER" id="PTHR10900:SF77">
    <property type="entry name" value="FI19380P1"/>
    <property type="match status" value="1"/>
</dbReference>
<dbReference type="InterPro" id="IPR036378">
    <property type="entry name" value="FAS1_dom_sf"/>
</dbReference>
<organism evidence="3 4">
    <name type="scientific">Chlamydomonas schloesseri</name>
    <dbReference type="NCBI Taxonomy" id="2026947"/>
    <lineage>
        <taxon>Eukaryota</taxon>
        <taxon>Viridiplantae</taxon>
        <taxon>Chlorophyta</taxon>
        <taxon>core chlorophytes</taxon>
        <taxon>Chlorophyceae</taxon>
        <taxon>CS clade</taxon>
        <taxon>Chlamydomonadales</taxon>
        <taxon>Chlamydomonadaceae</taxon>
        <taxon>Chlamydomonas</taxon>
    </lineage>
</organism>
<reference evidence="3" key="1">
    <citation type="journal article" date="2020" name="bioRxiv">
        <title>Comparative genomics of Chlamydomonas.</title>
        <authorList>
            <person name="Craig R.J."/>
            <person name="Hasan A.R."/>
            <person name="Ness R.W."/>
            <person name="Keightley P.D."/>
        </authorList>
    </citation>
    <scope>NUCLEOTIDE SEQUENCE</scope>
    <source>
        <strain evidence="3">CCAP 11/173</strain>
    </source>
</reference>
<name>A0A836B4N0_9CHLO</name>
<evidence type="ECO:0000313" key="4">
    <source>
        <dbReference type="Proteomes" id="UP000613740"/>
    </source>
</evidence>
<dbReference type="InterPro" id="IPR050904">
    <property type="entry name" value="Adhesion/Biosynth-related"/>
</dbReference>
<dbReference type="PANTHER" id="PTHR10900">
    <property type="entry name" value="PERIOSTIN-RELATED"/>
    <property type="match status" value="1"/>
</dbReference>
<dbReference type="Proteomes" id="UP000613740">
    <property type="component" value="Unassembled WGS sequence"/>
</dbReference>
<comment type="caution">
    <text evidence="3">The sequence shown here is derived from an EMBL/GenBank/DDBJ whole genome shotgun (WGS) entry which is preliminary data.</text>
</comment>
<sequence length="537" mass="56161">MARNILGVLLLVGLTAYGANAQSFANFSDFISSYNGADLTVFKAALDKSGLASALDSINGTVFIPNNAAFASFATSLGLANANALLDLSQDVVAALLKFHVVPAIKVNLTTPAVLAGADLANASTASALYSSLTTLATPVARVSLNLTTNITDVKSSTIKSPRATAKFVSTSADPFVSVGTARAAVISEVLGYWYQNIASAIDDHSRLGLLKRSLVNNGMWSELSNPNLNRTVFAPTDAGVTGVNKDFKINVQINSSVAQELLTYMQSYGAQVTNFSADVSAAYNYTSLFLNSSSIVANQTGANKVAVSSIGSITKVGDYATFQIGGPTPKSFLYVVNYPLIPKATNIWELIKDEPSLSTLVGLFLREGNEYKKLAAITADGETTASSLAYTLMAPNNAAFVKFASTYGTVPNVANLTDLIGASSLAAFLRNHIVVGSYATGNLTAGVQLNTLQNSGYKKLVVTTSGSSIILAAEKTLGTLVYPFNTVVAYGWSYIQTVDFPLVPEAVNLPNPNSAGAALPSVLVLLMGLLAALMMI</sequence>
<accession>A0A836B4N0</accession>